<accession>A0A0A3HLX3</accession>
<dbReference type="EMBL" id="JPVN01000045">
    <property type="protein sequence ID" value="KGR73581.1"/>
    <property type="molecule type" value="Genomic_DNA"/>
</dbReference>
<keyword evidence="3" id="KW-1185">Reference proteome</keyword>
<feature type="signal peptide" evidence="1">
    <location>
        <begin position="1"/>
        <end position="23"/>
    </location>
</feature>
<name>A0A0A3HLX3_9BACL</name>
<dbReference type="RefSeq" id="WP_036190400.1">
    <property type="nucleotide sequence ID" value="NZ_AVDA01000045.1"/>
</dbReference>
<dbReference type="AlphaFoldDB" id="A0A0A3HLX3"/>
<comment type="caution">
    <text evidence="2">The sequence shown here is derived from an EMBL/GenBank/DDBJ whole genome shotgun (WGS) entry which is preliminary data.</text>
</comment>
<evidence type="ECO:0000256" key="1">
    <source>
        <dbReference type="SAM" id="SignalP"/>
    </source>
</evidence>
<organism evidence="2 3">
    <name type="scientific">Ureibacillus manganicus DSM 26584</name>
    <dbReference type="NCBI Taxonomy" id="1384049"/>
    <lineage>
        <taxon>Bacteria</taxon>
        <taxon>Bacillati</taxon>
        <taxon>Bacillota</taxon>
        <taxon>Bacilli</taxon>
        <taxon>Bacillales</taxon>
        <taxon>Caryophanaceae</taxon>
        <taxon>Ureibacillus</taxon>
    </lineage>
</organism>
<sequence length="152" mass="17054">MKKVIIFLATVLVFLSIQPNVFAAEDKPTIPYFGVGANVQELEDGSFLVKTEGVEVEEGFIFTPKEPFTSTKISLQLSLKGEGTVFVMISETDPRGRFIKEKSMEVQLTEEWATHVLPFELASTKSQIDVSVVTKDAVKVEFFFKDLKINQE</sequence>
<feature type="chain" id="PRO_5002001137" description="NEAT domain-containing protein" evidence="1">
    <location>
        <begin position="24"/>
        <end position="152"/>
    </location>
</feature>
<evidence type="ECO:0008006" key="4">
    <source>
        <dbReference type="Google" id="ProtNLM"/>
    </source>
</evidence>
<keyword evidence="1" id="KW-0732">Signal</keyword>
<dbReference type="Proteomes" id="UP000030416">
    <property type="component" value="Unassembled WGS sequence"/>
</dbReference>
<evidence type="ECO:0000313" key="3">
    <source>
        <dbReference type="Proteomes" id="UP000030416"/>
    </source>
</evidence>
<protein>
    <recommendedName>
        <fullName evidence="4">NEAT domain-containing protein</fullName>
    </recommendedName>
</protein>
<gene>
    <name evidence="2" type="ORF">CD29_19560</name>
</gene>
<dbReference type="eggNOG" id="ENOG5031V81">
    <property type="taxonomic scope" value="Bacteria"/>
</dbReference>
<evidence type="ECO:0000313" key="2">
    <source>
        <dbReference type="EMBL" id="KGR73581.1"/>
    </source>
</evidence>
<reference evidence="2 3" key="1">
    <citation type="submission" date="2014-02" db="EMBL/GenBank/DDBJ databases">
        <title>Draft genome sequence of Lysinibacillus manganicus DSM 26584T.</title>
        <authorList>
            <person name="Zhang F."/>
            <person name="Wang G."/>
            <person name="Zhang L."/>
        </authorList>
    </citation>
    <scope>NUCLEOTIDE SEQUENCE [LARGE SCALE GENOMIC DNA]</scope>
    <source>
        <strain evidence="2 3">DSM 26584</strain>
    </source>
</reference>
<dbReference type="OrthoDB" id="2966737at2"/>
<proteinExistence type="predicted"/>